<evidence type="ECO:0000313" key="1">
    <source>
        <dbReference type="EMBL" id="KIK61443.1"/>
    </source>
</evidence>
<evidence type="ECO:0000313" key="2">
    <source>
        <dbReference type="Proteomes" id="UP000053593"/>
    </source>
</evidence>
<dbReference type="HOGENOM" id="CLU_3068882_0_0_1"/>
<dbReference type="AlphaFoldDB" id="A0A0D0CYJ7"/>
<dbReference type="EMBL" id="KN834771">
    <property type="protein sequence ID" value="KIK61443.1"/>
    <property type="molecule type" value="Genomic_DNA"/>
</dbReference>
<accession>A0A0D0CYJ7</accession>
<proteinExistence type="predicted"/>
<protein>
    <submittedName>
        <fullName evidence="1">Uncharacterized protein</fullName>
    </submittedName>
</protein>
<dbReference type="Proteomes" id="UP000053593">
    <property type="component" value="Unassembled WGS sequence"/>
</dbReference>
<name>A0A0D0CYJ7_9AGAR</name>
<sequence length="53" mass="5752">MDEYNTSKVEDEQQTFAAFSIFQGLCADLDGMDPTRIFIGHSTGQITGIGGHT</sequence>
<organism evidence="1 2">
    <name type="scientific">Collybiopsis luxurians FD-317 M1</name>
    <dbReference type="NCBI Taxonomy" id="944289"/>
    <lineage>
        <taxon>Eukaryota</taxon>
        <taxon>Fungi</taxon>
        <taxon>Dikarya</taxon>
        <taxon>Basidiomycota</taxon>
        <taxon>Agaricomycotina</taxon>
        <taxon>Agaricomycetes</taxon>
        <taxon>Agaricomycetidae</taxon>
        <taxon>Agaricales</taxon>
        <taxon>Marasmiineae</taxon>
        <taxon>Omphalotaceae</taxon>
        <taxon>Collybiopsis</taxon>
        <taxon>Collybiopsis luxurians</taxon>
    </lineage>
</organism>
<keyword evidence="2" id="KW-1185">Reference proteome</keyword>
<dbReference type="Pfam" id="PF12449">
    <property type="entry name" value="DUF3684"/>
    <property type="match status" value="1"/>
</dbReference>
<dbReference type="InterPro" id="IPR022155">
    <property type="entry name" value="DUF3684"/>
</dbReference>
<gene>
    <name evidence="1" type="ORF">GYMLUDRAFT_243619</name>
</gene>
<reference evidence="1 2" key="1">
    <citation type="submission" date="2014-04" db="EMBL/GenBank/DDBJ databases">
        <title>Evolutionary Origins and Diversification of the Mycorrhizal Mutualists.</title>
        <authorList>
            <consortium name="DOE Joint Genome Institute"/>
            <consortium name="Mycorrhizal Genomics Consortium"/>
            <person name="Kohler A."/>
            <person name="Kuo A."/>
            <person name="Nagy L.G."/>
            <person name="Floudas D."/>
            <person name="Copeland A."/>
            <person name="Barry K.W."/>
            <person name="Cichocki N."/>
            <person name="Veneault-Fourrey C."/>
            <person name="LaButti K."/>
            <person name="Lindquist E.A."/>
            <person name="Lipzen A."/>
            <person name="Lundell T."/>
            <person name="Morin E."/>
            <person name="Murat C."/>
            <person name="Riley R."/>
            <person name="Ohm R."/>
            <person name="Sun H."/>
            <person name="Tunlid A."/>
            <person name="Henrissat B."/>
            <person name="Grigoriev I.V."/>
            <person name="Hibbett D.S."/>
            <person name="Martin F."/>
        </authorList>
    </citation>
    <scope>NUCLEOTIDE SEQUENCE [LARGE SCALE GENOMIC DNA]</scope>
    <source>
        <strain evidence="1 2">FD-317 M1</strain>
    </source>
</reference>